<name>A0ABW4SQ59_9ACTN</name>
<keyword evidence="2" id="KW-0479">Metal-binding</keyword>
<gene>
    <name evidence="5" type="primary">speB</name>
    <name evidence="5" type="ORF">ACFSKW_05705</name>
</gene>
<dbReference type="Proteomes" id="UP001597368">
    <property type="component" value="Unassembled WGS sequence"/>
</dbReference>
<accession>A0ABW4SQ59</accession>
<dbReference type="EMBL" id="JBHUFV010000007">
    <property type="protein sequence ID" value="MFD1930970.1"/>
    <property type="molecule type" value="Genomic_DNA"/>
</dbReference>
<comment type="similarity">
    <text evidence="1">Belongs to the arginase family. Agmatinase subfamily.</text>
</comment>
<dbReference type="InterPro" id="IPR005925">
    <property type="entry name" value="Agmatinase-rel"/>
</dbReference>
<comment type="caution">
    <text evidence="5">The sequence shown here is derived from an EMBL/GenBank/DDBJ whole genome shotgun (WGS) entry which is preliminary data.</text>
</comment>
<organism evidence="5 6">
    <name type="scientific">Nonomuraea mangrovi</name>
    <dbReference type="NCBI Taxonomy" id="2316207"/>
    <lineage>
        <taxon>Bacteria</taxon>
        <taxon>Bacillati</taxon>
        <taxon>Actinomycetota</taxon>
        <taxon>Actinomycetes</taxon>
        <taxon>Streptosporangiales</taxon>
        <taxon>Streptosporangiaceae</taxon>
        <taxon>Nonomuraea</taxon>
    </lineage>
</organism>
<evidence type="ECO:0000256" key="1">
    <source>
        <dbReference type="ARBA" id="ARBA00009227"/>
    </source>
</evidence>
<dbReference type="InterPro" id="IPR023696">
    <property type="entry name" value="Ureohydrolase_dom_sf"/>
</dbReference>
<dbReference type="Gene3D" id="3.40.800.10">
    <property type="entry name" value="Ureohydrolase domain"/>
    <property type="match status" value="1"/>
</dbReference>
<dbReference type="PRINTS" id="PR00116">
    <property type="entry name" value="ARGINASE"/>
</dbReference>
<protein>
    <submittedName>
        <fullName evidence="5">Agmatinase</fullName>
        <ecNumber evidence="5">3.5.3.11</ecNumber>
    </submittedName>
</protein>
<evidence type="ECO:0000256" key="2">
    <source>
        <dbReference type="ARBA" id="ARBA00022723"/>
    </source>
</evidence>
<keyword evidence="3 4" id="KW-0378">Hydrolase</keyword>
<dbReference type="SUPFAM" id="SSF52768">
    <property type="entry name" value="Arginase/deacetylase"/>
    <property type="match status" value="1"/>
</dbReference>
<evidence type="ECO:0000256" key="3">
    <source>
        <dbReference type="ARBA" id="ARBA00022801"/>
    </source>
</evidence>
<dbReference type="NCBIfam" id="TIGR01230">
    <property type="entry name" value="agmatinase"/>
    <property type="match status" value="1"/>
</dbReference>
<dbReference type="PROSITE" id="PS01053">
    <property type="entry name" value="ARGINASE_1"/>
    <property type="match status" value="1"/>
</dbReference>
<reference evidence="6" key="1">
    <citation type="journal article" date="2019" name="Int. J. Syst. Evol. Microbiol.">
        <title>The Global Catalogue of Microorganisms (GCM) 10K type strain sequencing project: providing services to taxonomists for standard genome sequencing and annotation.</title>
        <authorList>
            <consortium name="The Broad Institute Genomics Platform"/>
            <consortium name="The Broad Institute Genome Sequencing Center for Infectious Disease"/>
            <person name="Wu L."/>
            <person name="Ma J."/>
        </authorList>
    </citation>
    <scope>NUCLEOTIDE SEQUENCE [LARGE SCALE GENOMIC DNA]</scope>
    <source>
        <strain evidence="6">ICMP 6774ER</strain>
    </source>
</reference>
<proteinExistence type="inferred from homology"/>
<dbReference type="InterPro" id="IPR006035">
    <property type="entry name" value="Ureohydrolase"/>
</dbReference>
<dbReference type="RefSeq" id="WP_379569881.1">
    <property type="nucleotide sequence ID" value="NZ_JBHUFV010000007.1"/>
</dbReference>
<dbReference type="EC" id="3.5.3.11" evidence="5"/>
<dbReference type="PANTHER" id="PTHR11358:SF26">
    <property type="entry name" value="GUANIDINO ACID HYDROLASE, MITOCHONDRIAL"/>
    <property type="match status" value="1"/>
</dbReference>
<dbReference type="PIRSF" id="PIRSF036979">
    <property type="entry name" value="Arginase"/>
    <property type="match status" value="1"/>
</dbReference>
<dbReference type="CDD" id="cd09990">
    <property type="entry name" value="Agmatinase-like"/>
    <property type="match status" value="1"/>
</dbReference>
<dbReference type="Pfam" id="PF00491">
    <property type="entry name" value="Arginase"/>
    <property type="match status" value="1"/>
</dbReference>
<dbReference type="PANTHER" id="PTHR11358">
    <property type="entry name" value="ARGINASE/AGMATINASE"/>
    <property type="match status" value="1"/>
</dbReference>
<sequence>MTRYGAMYGPDITFLGVPSCDLEQPSSWSDAQVVILGAPYDGGTSYRSGARFGPGAIRQACYLGHDGTRPSLALGVDGLLDLRVMDAGDVMMFSGDAERSLAALEQAVHTVSAAGKIPLVLGGDHSVALPDITGVARGVGWGQASVLHFDAHADTGDSSYGSLIGHGQPMRRLIESGAVRGDRFLQIGLRGYWPGPETLQWMADQGMRSYEMTEIVERGLDVCLTEASRIALDECAGVYLSVDIDVVDPGMAPGTGTPEPGGLTSRELLDAVRRLSYELPIVGVEVVEVAPSHDHADVTAMLGSRVVLEALSGIARRQAEQRGRLEPWDRSKPLLSRYGTAR</sequence>
<evidence type="ECO:0000256" key="4">
    <source>
        <dbReference type="RuleBase" id="RU003684"/>
    </source>
</evidence>
<dbReference type="GO" id="GO:0008783">
    <property type="term" value="F:agmatinase activity"/>
    <property type="evidence" value="ECO:0007669"/>
    <property type="project" value="UniProtKB-EC"/>
</dbReference>
<evidence type="ECO:0000313" key="6">
    <source>
        <dbReference type="Proteomes" id="UP001597368"/>
    </source>
</evidence>
<dbReference type="PROSITE" id="PS51409">
    <property type="entry name" value="ARGINASE_2"/>
    <property type="match status" value="1"/>
</dbReference>
<keyword evidence="6" id="KW-1185">Reference proteome</keyword>
<dbReference type="InterPro" id="IPR020855">
    <property type="entry name" value="Ureohydrolase_Mn_BS"/>
</dbReference>
<evidence type="ECO:0000313" key="5">
    <source>
        <dbReference type="EMBL" id="MFD1930970.1"/>
    </source>
</evidence>